<dbReference type="eggNOG" id="COG1657">
    <property type="taxonomic scope" value="Bacteria"/>
</dbReference>
<evidence type="ECO:0000256" key="1">
    <source>
        <dbReference type="ARBA" id="ARBA00022617"/>
    </source>
</evidence>
<dbReference type="STRING" id="234267.Acid_6845"/>
<dbReference type="SUPFAM" id="SSF48239">
    <property type="entry name" value="Terpenoid cyclases/Protein prenyltransferases"/>
    <property type="match status" value="1"/>
</dbReference>
<evidence type="ECO:0000259" key="9">
    <source>
        <dbReference type="PROSITE" id="PS51007"/>
    </source>
</evidence>
<dbReference type="InterPro" id="IPR036770">
    <property type="entry name" value="Ankyrin_rpt-contain_sf"/>
</dbReference>
<evidence type="ECO:0000256" key="4">
    <source>
        <dbReference type="ARBA" id="ARBA00023004"/>
    </source>
</evidence>
<dbReference type="Pfam" id="PF12796">
    <property type="entry name" value="Ank_2"/>
    <property type="match status" value="1"/>
</dbReference>
<gene>
    <name evidence="10" type="ordered locus">Acid_6845</name>
</gene>
<proteinExistence type="predicted"/>
<dbReference type="SUPFAM" id="SSF48403">
    <property type="entry name" value="Ankyrin repeat"/>
    <property type="match status" value="1"/>
</dbReference>
<dbReference type="InterPro" id="IPR002110">
    <property type="entry name" value="Ankyrin_rpt"/>
</dbReference>
<keyword evidence="5 6" id="KW-0040">ANK repeat</keyword>
<dbReference type="InterPro" id="IPR036909">
    <property type="entry name" value="Cyt_c-like_dom_sf"/>
</dbReference>
<feature type="domain" description="Cytochrome c" evidence="9">
    <location>
        <begin position="21"/>
        <end position="115"/>
    </location>
</feature>
<dbReference type="Gene3D" id="1.25.40.20">
    <property type="entry name" value="Ankyrin repeat-containing domain"/>
    <property type="match status" value="2"/>
</dbReference>
<keyword evidence="2 7" id="KW-0479">Metal-binding</keyword>
<name>Q01RF8_SOLUE</name>
<dbReference type="SMART" id="SM00248">
    <property type="entry name" value="ANK"/>
    <property type="match status" value="6"/>
</dbReference>
<dbReference type="InParanoid" id="Q01RF8"/>
<keyword evidence="3" id="KW-0677">Repeat</keyword>
<dbReference type="KEGG" id="sus:Acid_6845"/>
<dbReference type="InterPro" id="IPR011429">
    <property type="entry name" value="Cyt_c_Planctomycete-type"/>
</dbReference>
<dbReference type="PRINTS" id="PR01415">
    <property type="entry name" value="ANKYRIN"/>
</dbReference>
<evidence type="ECO:0000256" key="5">
    <source>
        <dbReference type="ARBA" id="ARBA00023043"/>
    </source>
</evidence>
<keyword evidence="4 7" id="KW-0408">Iron</keyword>
<dbReference type="Gene3D" id="1.50.10.20">
    <property type="match status" value="2"/>
</dbReference>
<dbReference type="HOGENOM" id="CLU_378502_0_0_0"/>
<dbReference type="AlphaFoldDB" id="Q01RF8"/>
<dbReference type="PROSITE" id="PS50088">
    <property type="entry name" value="ANK_REPEAT"/>
    <property type="match status" value="2"/>
</dbReference>
<dbReference type="Pfam" id="PF07635">
    <property type="entry name" value="PSCyt1"/>
    <property type="match status" value="1"/>
</dbReference>
<evidence type="ECO:0000313" key="10">
    <source>
        <dbReference type="EMBL" id="ABJ87762.1"/>
    </source>
</evidence>
<dbReference type="GO" id="GO:0009055">
    <property type="term" value="F:electron transfer activity"/>
    <property type="evidence" value="ECO:0007669"/>
    <property type="project" value="InterPro"/>
</dbReference>
<dbReference type="InterPro" id="IPR009056">
    <property type="entry name" value="Cyt_c-like_dom"/>
</dbReference>
<sequence>MRSLHLSVIFGVCICQAQSVKTVDFGRDVQPILREHCFGCHGPSQQLQNFRLDQRRAALPNRVGANGARIIAGNRAASRLYQKLTKPQQGIQMPPAGPLSAEQIETIGAWIDQGADWPDAFAGEVPPPTADAQATRLMEALRNGDRKAVSRILQGHPEAVNRAGSGGATPLMYAVLYGDAETVRLFLQHGADPNLRSPSKASALMYAADDPAKTRLLLDRGADANARSNEGETPLSIAAAGRENADVVVKLLLDHGADLKMNSLTRGSALTVAAAFSGNPRLVQLLLEKGAERTPLPLAQAALLDCSLCVETLLPFARQPELNAALTSAVRARSEPLLRMLLARGAKAAPNLLPTLSLTPDWPAPDLLKTLLEQGADIHAVSSVGGTVLGLARRQGKTKLVELLESAGAKSAPDEEARPTRMPSPASSPRAAIERSLPALQRADAGFLIKAGCVSCHSNSLTAMAVAAARKSKLPVNEQIARTQLSAIGSFLERNRERALQSLGVPGSAHTAGYTLLGLVAENYPADTTTDAWAHFLKNTQESDGHWKVRNLRPPIESSDIEVTAAALRSIQVYAPKSRRTEYEKAVQSAAQWMETAQPRDTQDRAFRILGLHWAGGKRDAIIQKAAKDLIAFQRPDGGWAQLPTLASDAYATGQALTALHESGGVPIAHTTYQRGIQFLLNTQLADGSWYVGTRTLPLQRYFDSDFPHGVDQFISITATNWAVMALAPAAR</sequence>
<evidence type="ECO:0000256" key="3">
    <source>
        <dbReference type="ARBA" id="ARBA00022737"/>
    </source>
</evidence>
<reference evidence="10" key="1">
    <citation type="submission" date="2006-10" db="EMBL/GenBank/DDBJ databases">
        <title>Complete sequence of Solibacter usitatus Ellin6076.</title>
        <authorList>
            <consortium name="US DOE Joint Genome Institute"/>
            <person name="Copeland A."/>
            <person name="Lucas S."/>
            <person name="Lapidus A."/>
            <person name="Barry K."/>
            <person name="Detter J.C."/>
            <person name="Glavina del Rio T."/>
            <person name="Hammon N."/>
            <person name="Israni S."/>
            <person name="Dalin E."/>
            <person name="Tice H."/>
            <person name="Pitluck S."/>
            <person name="Thompson L.S."/>
            <person name="Brettin T."/>
            <person name="Bruce D."/>
            <person name="Han C."/>
            <person name="Tapia R."/>
            <person name="Gilna P."/>
            <person name="Schmutz J."/>
            <person name="Larimer F."/>
            <person name="Land M."/>
            <person name="Hauser L."/>
            <person name="Kyrpides N."/>
            <person name="Mikhailova N."/>
            <person name="Janssen P.H."/>
            <person name="Kuske C.R."/>
            <person name="Richardson P."/>
        </authorList>
    </citation>
    <scope>NUCLEOTIDE SEQUENCE</scope>
    <source>
        <strain evidence="10">Ellin6076</strain>
    </source>
</reference>
<dbReference type="eggNOG" id="COG0666">
    <property type="taxonomic scope" value="Bacteria"/>
</dbReference>
<accession>Q01RF8</accession>
<dbReference type="PANTHER" id="PTHR24189:SF50">
    <property type="entry name" value="ANKYRIN REPEAT AND SOCS BOX PROTEIN 2"/>
    <property type="match status" value="1"/>
</dbReference>
<dbReference type="PROSITE" id="PS50297">
    <property type="entry name" value="ANK_REP_REGION"/>
    <property type="match status" value="2"/>
</dbReference>
<evidence type="ECO:0000256" key="2">
    <source>
        <dbReference type="ARBA" id="ARBA00022723"/>
    </source>
</evidence>
<dbReference type="GO" id="GO:2000812">
    <property type="term" value="P:regulation of barbed-end actin filament capping"/>
    <property type="evidence" value="ECO:0007669"/>
    <property type="project" value="TreeGrafter"/>
</dbReference>
<dbReference type="PANTHER" id="PTHR24189">
    <property type="entry name" value="MYOTROPHIN"/>
    <property type="match status" value="1"/>
</dbReference>
<feature type="repeat" description="ANK" evidence="6">
    <location>
        <begin position="230"/>
        <end position="264"/>
    </location>
</feature>
<dbReference type="GO" id="GO:0005737">
    <property type="term" value="C:cytoplasm"/>
    <property type="evidence" value="ECO:0007669"/>
    <property type="project" value="TreeGrafter"/>
</dbReference>
<dbReference type="Pfam" id="PF00023">
    <property type="entry name" value="Ank"/>
    <property type="match status" value="1"/>
</dbReference>
<dbReference type="GO" id="GO:0046872">
    <property type="term" value="F:metal ion binding"/>
    <property type="evidence" value="ECO:0007669"/>
    <property type="project" value="UniProtKB-KW"/>
</dbReference>
<evidence type="ECO:0000256" key="7">
    <source>
        <dbReference type="PROSITE-ProRule" id="PRU00433"/>
    </source>
</evidence>
<dbReference type="SUPFAM" id="SSF46626">
    <property type="entry name" value="Cytochrome c"/>
    <property type="match status" value="1"/>
</dbReference>
<organism evidence="10">
    <name type="scientific">Solibacter usitatus (strain Ellin6076)</name>
    <dbReference type="NCBI Taxonomy" id="234267"/>
    <lineage>
        <taxon>Bacteria</taxon>
        <taxon>Pseudomonadati</taxon>
        <taxon>Acidobacteriota</taxon>
        <taxon>Terriglobia</taxon>
        <taxon>Bryobacterales</taxon>
        <taxon>Solibacteraceae</taxon>
        <taxon>Candidatus Solibacter</taxon>
    </lineage>
</organism>
<dbReference type="InterPro" id="IPR008930">
    <property type="entry name" value="Terpenoid_cyclase/PrenylTrfase"/>
</dbReference>
<evidence type="ECO:0000256" key="6">
    <source>
        <dbReference type="PROSITE-ProRule" id="PRU00023"/>
    </source>
</evidence>
<dbReference type="PROSITE" id="PS51007">
    <property type="entry name" value="CYTC"/>
    <property type="match status" value="1"/>
</dbReference>
<protein>
    <submittedName>
        <fullName evidence="10">FOG: Ankyrin repeat-like protein</fullName>
    </submittedName>
</protein>
<dbReference type="OrthoDB" id="9809746at2"/>
<dbReference type="InterPro" id="IPR050745">
    <property type="entry name" value="Multifunctional_regulatory"/>
</dbReference>
<evidence type="ECO:0000256" key="8">
    <source>
        <dbReference type="SAM" id="MobiDB-lite"/>
    </source>
</evidence>
<dbReference type="EMBL" id="CP000473">
    <property type="protein sequence ID" value="ABJ87762.1"/>
    <property type="molecule type" value="Genomic_DNA"/>
</dbReference>
<dbReference type="GO" id="GO:0020037">
    <property type="term" value="F:heme binding"/>
    <property type="evidence" value="ECO:0007669"/>
    <property type="project" value="InterPro"/>
</dbReference>
<feature type="region of interest" description="Disordered" evidence="8">
    <location>
        <begin position="406"/>
        <end position="430"/>
    </location>
</feature>
<feature type="repeat" description="ANK" evidence="6">
    <location>
        <begin position="166"/>
        <end position="198"/>
    </location>
</feature>
<keyword evidence="1 7" id="KW-0349">Heme</keyword>